<evidence type="ECO:0000313" key="1">
    <source>
        <dbReference type="EMBL" id="KAF0888821.1"/>
    </source>
</evidence>
<accession>A0A6G1BM02</accession>
<evidence type="ECO:0008006" key="3">
    <source>
        <dbReference type="Google" id="ProtNLM"/>
    </source>
</evidence>
<dbReference type="Gene3D" id="3.90.180.10">
    <property type="entry name" value="Medium-chain alcohol dehydrogenases, catalytic domain"/>
    <property type="match status" value="1"/>
</dbReference>
<sequence length="87" mass="9400">MRSAAAAAVSNRRVILMKRYVTTGLVPSEHDMEVVTAKAPPVLAVSARSSAVAVKNLYVLCDPYMRSQMAATRRPATSLPPISSQER</sequence>
<evidence type="ECO:0000313" key="2">
    <source>
        <dbReference type="Proteomes" id="UP000479710"/>
    </source>
</evidence>
<dbReference type="Proteomes" id="UP000479710">
    <property type="component" value="Unassembled WGS sequence"/>
</dbReference>
<protein>
    <recommendedName>
        <fullName evidence="3">Oxidoreductase N-terminal domain-containing protein</fullName>
    </recommendedName>
</protein>
<dbReference type="InterPro" id="IPR011032">
    <property type="entry name" value="GroES-like_sf"/>
</dbReference>
<dbReference type="AlphaFoldDB" id="A0A6G1BM02"/>
<reference evidence="1 2" key="1">
    <citation type="submission" date="2019-11" db="EMBL/GenBank/DDBJ databases">
        <title>Whole genome sequence of Oryza granulata.</title>
        <authorList>
            <person name="Li W."/>
        </authorList>
    </citation>
    <scope>NUCLEOTIDE SEQUENCE [LARGE SCALE GENOMIC DNA]</scope>
    <source>
        <strain evidence="2">cv. Menghai</strain>
        <tissue evidence="1">Leaf</tissue>
    </source>
</reference>
<dbReference type="OrthoDB" id="809632at2759"/>
<dbReference type="EMBL" id="SPHZ02000012">
    <property type="protein sequence ID" value="KAF0888821.1"/>
    <property type="molecule type" value="Genomic_DNA"/>
</dbReference>
<organism evidence="1 2">
    <name type="scientific">Oryza meyeriana var. granulata</name>
    <dbReference type="NCBI Taxonomy" id="110450"/>
    <lineage>
        <taxon>Eukaryota</taxon>
        <taxon>Viridiplantae</taxon>
        <taxon>Streptophyta</taxon>
        <taxon>Embryophyta</taxon>
        <taxon>Tracheophyta</taxon>
        <taxon>Spermatophyta</taxon>
        <taxon>Magnoliopsida</taxon>
        <taxon>Liliopsida</taxon>
        <taxon>Poales</taxon>
        <taxon>Poaceae</taxon>
        <taxon>BOP clade</taxon>
        <taxon>Oryzoideae</taxon>
        <taxon>Oryzeae</taxon>
        <taxon>Oryzinae</taxon>
        <taxon>Oryza</taxon>
        <taxon>Oryza meyeriana</taxon>
    </lineage>
</organism>
<dbReference type="SUPFAM" id="SSF50129">
    <property type="entry name" value="GroES-like"/>
    <property type="match status" value="1"/>
</dbReference>
<proteinExistence type="predicted"/>
<gene>
    <name evidence="1" type="ORF">E2562_017815</name>
</gene>
<keyword evidence="2" id="KW-1185">Reference proteome</keyword>
<comment type="caution">
    <text evidence="1">The sequence shown here is derived from an EMBL/GenBank/DDBJ whole genome shotgun (WGS) entry which is preliminary data.</text>
</comment>
<name>A0A6G1BM02_9ORYZ</name>